<dbReference type="PANTHER" id="PTHR12534:SF0">
    <property type="entry name" value="SMALL RIBOSOMAL SUBUNIT PROTEIN US2M"/>
    <property type="match status" value="1"/>
</dbReference>
<keyword evidence="7" id="KW-1185">Reference proteome</keyword>
<organism evidence="6 7">
    <name type="scientific">Polyodon spathula</name>
    <name type="common">North American paddlefish</name>
    <name type="synonym">Squalus spathula</name>
    <dbReference type="NCBI Taxonomy" id="7913"/>
    <lineage>
        <taxon>Eukaryota</taxon>
        <taxon>Metazoa</taxon>
        <taxon>Chordata</taxon>
        <taxon>Craniata</taxon>
        <taxon>Vertebrata</taxon>
        <taxon>Euteleostomi</taxon>
        <taxon>Actinopterygii</taxon>
        <taxon>Chondrostei</taxon>
        <taxon>Acipenseriformes</taxon>
        <taxon>Polyodontidae</taxon>
        <taxon>Polyodon</taxon>
    </lineage>
</organism>
<protein>
    <submittedName>
        <fullName evidence="6">RT02 protein</fullName>
    </submittedName>
</protein>
<feature type="compositionally biased region" description="Polar residues" evidence="4">
    <location>
        <begin position="144"/>
        <end position="157"/>
    </location>
</feature>
<dbReference type="PROSITE" id="PS00962">
    <property type="entry name" value="RIBOSOMAL_S2_1"/>
    <property type="match status" value="1"/>
</dbReference>
<comment type="similarity">
    <text evidence="1">Belongs to the universal ribosomal protein uS2 family.</text>
</comment>
<dbReference type="EMBL" id="JAAWVQ010083576">
    <property type="protein sequence ID" value="MBN3278917.1"/>
    <property type="molecule type" value="Genomic_DNA"/>
</dbReference>
<proteinExistence type="inferred from homology"/>
<evidence type="ECO:0000256" key="3">
    <source>
        <dbReference type="ARBA" id="ARBA00023274"/>
    </source>
</evidence>
<dbReference type="Pfam" id="PF15740">
    <property type="entry name" value="PPP1R26_N"/>
    <property type="match status" value="1"/>
</dbReference>
<feature type="compositionally biased region" description="Low complexity" evidence="4">
    <location>
        <begin position="248"/>
        <end position="259"/>
    </location>
</feature>
<dbReference type="Pfam" id="PF00318">
    <property type="entry name" value="Ribosomal_S2"/>
    <property type="match status" value="2"/>
</dbReference>
<evidence type="ECO:0000313" key="6">
    <source>
        <dbReference type="EMBL" id="MBN3278917.1"/>
    </source>
</evidence>
<feature type="non-terminal residue" evidence="6">
    <location>
        <position position="1"/>
    </location>
</feature>
<dbReference type="Proteomes" id="UP001166093">
    <property type="component" value="Unassembled WGS sequence"/>
</dbReference>
<feature type="region of interest" description="Disordered" evidence="4">
    <location>
        <begin position="631"/>
        <end position="674"/>
    </location>
</feature>
<dbReference type="InterPro" id="IPR031474">
    <property type="entry name" value="PPP1R26_N"/>
</dbReference>
<evidence type="ECO:0000313" key="7">
    <source>
        <dbReference type="Proteomes" id="UP001166093"/>
    </source>
</evidence>
<gene>
    <name evidence="6" type="primary">Mrps2</name>
    <name evidence="6" type="ORF">GTO93_0014682</name>
</gene>
<evidence type="ECO:0000256" key="4">
    <source>
        <dbReference type="SAM" id="MobiDB-lite"/>
    </source>
</evidence>
<feature type="compositionally biased region" description="Polar residues" evidence="4">
    <location>
        <begin position="608"/>
        <end position="617"/>
    </location>
</feature>
<comment type="caution">
    <text evidence="6">The sequence shown here is derived from an EMBL/GenBank/DDBJ whole genome shotgun (WGS) entry which is preliminary data.</text>
</comment>
<evidence type="ECO:0000259" key="5">
    <source>
        <dbReference type="Pfam" id="PF15740"/>
    </source>
</evidence>
<dbReference type="SUPFAM" id="SSF52313">
    <property type="entry name" value="Ribosomal protein S2"/>
    <property type="match status" value="1"/>
</dbReference>
<feature type="compositionally biased region" description="Basic and acidic residues" evidence="4">
    <location>
        <begin position="271"/>
        <end position="284"/>
    </location>
</feature>
<dbReference type="PRINTS" id="PR00395">
    <property type="entry name" value="RIBOSOMALS2"/>
</dbReference>
<dbReference type="InterPro" id="IPR023591">
    <property type="entry name" value="Ribosomal_uS2_flav_dom_sf"/>
</dbReference>
<feature type="region of interest" description="Disordered" evidence="4">
    <location>
        <begin position="517"/>
        <end position="617"/>
    </location>
</feature>
<evidence type="ECO:0000256" key="2">
    <source>
        <dbReference type="ARBA" id="ARBA00022980"/>
    </source>
</evidence>
<feature type="region of interest" description="Disordered" evidence="4">
    <location>
        <begin position="369"/>
        <end position="406"/>
    </location>
</feature>
<feature type="compositionally biased region" description="Basic residues" evidence="4">
    <location>
        <begin position="198"/>
        <end position="217"/>
    </location>
</feature>
<feature type="non-terminal residue" evidence="6">
    <location>
        <position position="1019"/>
    </location>
</feature>
<reference evidence="6" key="1">
    <citation type="journal article" date="2021" name="Cell">
        <title>Tracing the genetic footprints of vertebrate landing in non-teleost ray-finned fishes.</title>
        <authorList>
            <person name="Bi X."/>
            <person name="Wang K."/>
            <person name="Yang L."/>
            <person name="Pan H."/>
            <person name="Jiang H."/>
            <person name="Wei Q."/>
            <person name="Fang M."/>
            <person name="Yu H."/>
            <person name="Zhu C."/>
            <person name="Cai Y."/>
            <person name="He Y."/>
            <person name="Gan X."/>
            <person name="Zeng H."/>
            <person name="Yu D."/>
            <person name="Zhu Y."/>
            <person name="Jiang H."/>
            <person name="Qiu Q."/>
            <person name="Yang H."/>
            <person name="Zhang Y.E."/>
            <person name="Wang W."/>
            <person name="Zhu M."/>
            <person name="He S."/>
            <person name="Zhang G."/>
        </authorList>
    </citation>
    <scope>NUCLEOTIDE SEQUENCE</scope>
    <source>
        <strain evidence="6">Pddl_001</strain>
    </source>
</reference>
<feature type="compositionally biased region" description="Polar residues" evidence="4">
    <location>
        <begin position="290"/>
        <end position="300"/>
    </location>
</feature>
<feature type="domain" description="Protein phosphatase 1 regulatory subunit 26 N-terminal" evidence="5">
    <location>
        <begin position="122"/>
        <end position="341"/>
    </location>
</feature>
<dbReference type="CDD" id="cd01425">
    <property type="entry name" value="RPS2"/>
    <property type="match status" value="1"/>
</dbReference>
<feature type="region of interest" description="Disordered" evidence="4">
    <location>
        <begin position="443"/>
        <end position="473"/>
    </location>
</feature>
<dbReference type="InterPro" id="IPR001865">
    <property type="entry name" value="Ribosomal_uS2"/>
</dbReference>
<feature type="compositionally biased region" description="Basic and acidic residues" evidence="4">
    <location>
        <begin position="564"/>
        <end position="579"/>
    </location>
</feature>
<feature type="compositionally biased region" description="Basic and acidic residues" evidence="4">
    <location>
        <begin position="657"/>
        <end position="666"/>
    </location>
</feature>
<sequence>MCAEAILDISKAVLPATIQPSIIVTKACTNTSPLPSGDVPYCLENSDSSSVDSDDGIEQEIRNFLALKAQMNSQPASTGSLVHKQENICALQQKKLPPSQKKKLSLSLSRKRKLKEVESVAREGVAQENHIKEQRQVEPVAASDGSSGATLQTTSTPGKLGKESMQFEDTEREQTGDKSSSLDSDEDLDSAIKELLKTKRKVKKKTKDSKAKCKKRVSFGGVEMYPVDSLETVKHKSVTELPPGANQSSPKSYISKSSSRNLNQKLRRSNLKNEKKSKASDQPKHVPGSKGQSTLDNSVTGKDHKVTGPMERIVEDTSSVDSDDSIELEIRKFLAEKAKASAMASKHKEEQKETCSRISSEARELKLEPEHAQQIGISASVGLHSGQSNQVQPGSESDQISATDSQEFIVRSAEKKPQVTVALGKNATVSHWVKNVDEALQRHSFEKKSSPKSTRDSLRSTSAEQRGLADSSLTTAENNIADLKDVDLNSNSQACQETLASVGEETFQIRAVISSDVEGGQQQKTSSDSSLGSCNHHGKVRQSDKFRHHVPADDDVGARSLKSGCEKGEEVENREREFSSADVKSVYSKHSSVGHMSPEKRQTRETDSVSLQSSVVENTESNVMKQPVNAVQFTRPRQGRAEDSEDHLSDKGLYSSESKKKARECNTEEQEAGDVGLDETCLESDDDQSEIVARERLKGNGKQSTLSLSSSIDPGLMLSPYIVIDRVEKQLELAALKRQIRSKGSQVVLECRHKSTEAQGGSMLGAAVLRWPGVHCMTTRLYGTAVAQTELHQPDNSVGSDQILTEPLKHPDFFHLSELFSLKDLFDARVHLGHKRGCRHRLMEQYLFGCRLEQDILDLDQTMEHLQQALNFTAHVAYRHGIILFVSRNRQFTHLIESMARDCGEYAHCRYWQGGLLTNANVQYGKGVRLPDLIVFLSTLNNVFQQHVAVRDAAKMNIPTVGIVDSNCNPSLLTYPVPGNDDSAPAVELYCKLFRMTINRAKDKRRQMEILYGLKSQND</sequence>
<keyword evidence="2" id="KW-0689">Ribosomal protein</keyword>
<feature type="compositionally biased region" description="Polar residues" evidence="4">
    <location>
        <begin position="385"/>
        <end position="406"/>
    </location>
</feature>
<feature type="region of interest" description="Disordered" evidence="4">
    <location>
        <begin position="120"/>
        <end position="322"/>
    </location>
</feature>
<name>A0ABS2XYA8_POLSP</name>
<accession>A0ABS2XYA8</accession>
<dbReference type="PANTHER" id="PTHR12534">
    <property type="entry name" value="30S RIBOSOMAL PROTEIN S2 PROKARYOTIC AND ORGANELLAR"/>
    <property type="match status" value="1"/>
</dbReference>
<evidence type="ECO:0000256" key="1">
    <source>
        <dbReference type="ARBA" id="ARBA00006242"/>
    </source>
</evidence>
<dbReference type="Gene3D" id="3.40.50.10490">
    <property type="entry name" value="Glucose-6-phosphate isomerase like protein, domain 1"/>
    <property type="match status" value="1"/>
</dbReference>
<feature type="compositionally biased region" description="Basic and acidic residues" evidence="4">
    <location>
        <begin position="443"/>
        <end position="458"/>
    </location>
</feature>
<dbReference type="InterPro" id="IPR005706">
    <property type="entry name" value="Ribosomal_uS2_bac/mit/plastid"/>
</dbReference>
<keyword evidence="3" id="KW-0687">Ribonucleoprotein</keyword>
<dbReference type="InterPro" id="IPR018130">
    <property type="entry name" value="Ribosomal_uS2_CS"/>
</dbReference>
<feature type="compositionally biased region" description="Polar residues" evidence="4">
    <location>
        <begin position="520"/>
        <end position="533"/>
    </location>
</feature>
<feature type="compositionally biased region" description="Basic and acidic residues" evidence="4">
    <location>
        <begin position="639"/>
        <end position="650"/>
    </location>
</feature>
<feature type="compositionally biased region" description="Basic and acidic residues" evidence="4">
    <location>
        <begin position="597"/>
        <end position="607"/>
    </location>
</feature>
<dbReference type="HAMAP" id="MF_00291_B">
    <property type="entry name" value="Ribosomal_uS2_B"/>
    <property type="match status" value="1"/>
</dbReference>